<dbReference type="RefSeq" id="WP_076456775.1">
    <property type="nucleotide sequence ID" value="NZ_FTOB01000007.1"/>
</dbReference>
<dbReference type="PANTHER" id="PTHR10091:SF0">
    <property type="entry name" value="GALACTOSE MUTAROTASE"/>
    <property type="match status" value="1"/>
</dbReference>
<proteinExistence type="predicted"/>
<accession>A0ABY1L473</accession>
<dbReference type="Proteomes" id="UP000185728">
    <property type="component" value="Unassembled WGS sequence"/>
</dbReference>
<dbReference type="PANTHER" id="PTHR10091">
    <property type="entry name" value="ALDOSE-1-EPIMERASE"/>
    <property type="match status" value="1"/>
</dbReference>
<organism evidence="4 5">
    <name type="scientific">Zobellia uliginosa</name>
    <dbReference type="NCBI Taxonomy" id="143224"/>
    <lineage>
        <taxon>Bacteria</taxon>
        <taxon>Pseudomonadati</taxon>
        <taxon>Bacteroidota</taxon>
        <taxon>Flavobacteriia</taxon>
        <taxon>Flavobacteriales</taxon>
        <taxon>Flavobacteriaceae</taxon>
        <taxon>Zobellia</taxon>
    </lineage>
</organism>
<dbReference type="InterPro" id="IPR008183">
    <property type="entry name" value="Aldose_1/G6P_1-epimerase"/>
</dbReference>
<name>A0ABY1L473_9FLAO</name>
<keyword evidence="3" id="KW-0106">Calcium</keyword>
<evidence type="ECO:0000256" key="3">
    <source>
        <dbReference type="ARBA" id="ARBA00022837"/>
    </source>
</evidence>
<comment type="cofactor">
    <cofactor evidence="1">
        <name>Ca(2+)</name>
        <dbReference type="ChEBI" id="CHEBI:29108"/>
    </cofactor>
</comment>
<evidence type="ECO:0000313" key="5">
    <source>
        <dbReference type="Proteomes" id="UP000185728"/>
    </source>
</evidence>
<comment type="subunit">
    <text evidence="2">Monomer.</text>
</comment>
<dbReference type="SUPFAM" id="SSF74650">
    <property type="entry name" value="Galactose mutarotase-like"/>
    <property type="match status" value="1"/>
</dbReference>
<sequence length="311" mass="35117">MAHRKNDIRRTRIDGHTILKCIDSETENSFSLIPDYGGSLNSFVCKGEEVLLGARNEKEFQDFTVNSYAGAQLFPFPNRIKGGNYTFNGEEFSLPLNDHPYKNALHGLIYNRPFKLVDIGASHGQVKLEYRYRHDHRGYPFDLLLSNTYRLSGNTLSIYTVIENLGSDTAPVGHGWHPYFMAPEKADVYSLEMGQQGYYVIDHDLVPTGELVDTFGASDLKPIGATELNHCFVLEKGNASKVKLINSVKGREIEISTKGYPYMQVYIPPHRNSIALEPCTCIPDAFNNHVGCRYLKPSEVWELQFDITVKA</sequence>
<gene>
    <name evidence="4" type="ORF">SAMN05421766_107113</name>
</gene>
<comment type="caution">
    <text evidence="4">The sequence shown here is derived from an EMBL/GenBank/DDBJ whole genome shotgun (WGS) entry which is preliminary data.</text>
</comment>
<keyword evidence="5" id="KW-1185">Reference proteome</keyword>
<protein>
    <submittedName>
        <fullName evidence="4">Aldose 1-epimerase</fullName>
    </submittedName>
</protein>
<dbReference type="InterPro" id="IPR014718">
    <property type="entry name" value="GH-type_carb-bd"/>
</dbReference>
<evidence type="ECO:0000256" key="1">
    <source>
        <dbReference type="ARBA" id="ARBA00001913"/>
    </source>
</evidence>
<dbReference type="InterPro" id="IPR011013">
    <property type="entry name" value="Gal_mutarotase_sf_dom"/>
</dbReference>
<evidence type="ECO:0000256" key="2">
    <source>
        <dbReference type="ARBA" id="ARBA00011245"/>
    </source>
</evidence>
<evidence type="ECO:0000313" key="4">
    <source>
        <dbReference type="EMBL" id="SIT03083.1"/>
    </source>
</evidence>
<dbReference type="EMBL" id="FTOB01000007">
    <property type="protein sequence ID" value="SIT03083.1"/>
    <property type="molecule type" value="Genomic_DNA"/>
</dbReference>
<dbReference type="Pfam" id="PF01263">
    <property type="entry name" value="Aldose_epim"/>
    <property type="match status" value="1"/>
</dbReference>
<reference evidence="4 5" key="1">
    <citation type="submission" date="2017-01" db="EMBL/GenBank/DDBJ databases">
        <authorList>
            <person name="Varghese N."/>
            <person name="Submissions S."/>
        </authorList>
    </citation>
    <scope>NUCLEOTIDE SEQUENCE [LARGE SCALE GENOMIC DNA]</scope>
    <source>
        <strain evidence="4 5">DSM 2061</strain>
    </source>
</reference>
<dbReference type="Gene3D" id="2.70.98.10">
    <property type="match status" value="1"/>
</dbReference>
<dbReference type="CDD" id="cd01081">
    <property type="entry name" value="Aldose_epim"/>
    <property type="match status" value="1"/>
</dbReference>